<dbReference type="InterPro" id="IPR001638">
    <property type="entry name" value="Solute-binding_3/MltF_N"/>
</dbReference>
<comment type="caution">
    <text evidence="4">The sequence shown here is derived from an EMBL/GenBank/DDBJ whole genome shotgun (WGS) entry which is preliminary data.</text>
</comment>
<feature type="chain" id="PRO_5047288783" evidence="2">
    <location>
        <begin position="26"/>
        <end position="262"/>
    </location>
</feature>
<dbReference type="SMART" id="SM00062">
    <property type="entry name" value="PBPb"/>
    <property type="match status" value="1"/>
</dbReference>
<gene>
    <name evidence="4" type="ORF">IM725_13500</name>
</gene>
<accession>A0ABR9SGW1</accession>
<evidence type="ECO:0000313" key="5">
    <source>
        <dbReference type="Proteomes" id="UP000715965"/>
    </source>
</evidence>
<dbReference type="RefSeq" id="WP_193781125.1">
    <property type="nucleotide sequence ID" value="NZ_JADDOJ010000056.1"/>
</dbReference>
<dbReference type="Proteomes" id="UP000715965">
    <property type="component" value="Unassembled WGS sequence"/>
</dbReference>
<evidence type="ECO:0000259" key="3">
    <source>
        <dbReference type="SMART" id="SM00062"/>
    </source>
</evidence>
<dbReference type="SUPFAM" id="SSF53850">
    <property type="entry name" value="Periplasmic binding protein-like II"/>
    <property type="match status" value="1"/>
</dbReference>
<dbReference type="Pfam" id="PF00497">
    <property type="entry name" value="SBP_bac_3"/>
    <property type="match status" value="1"/>
</dbReference>
<dbReference type="Gene3D" id="3.40.190.10">
    <property type="entry name" value="Periplasmic binding protein-like II"/>
    <property type="match status" value="2"/>
</dbReference>
<evidence type="ECO:0000313" key="4">
    <source>
        <dbReference type="EMBL" id="MBE7941589.1"/>
    </source>
</evidence>
<dbReference type="PANTHER" id="PTHR35936">
    <property type="entry name" value="MEMBRANE-BOUND LYTIC MUREIN TRANSGLYCOSYLASE F"/>
    <property type="match status" value="1"/>
</dbReference>
<dbReference type="PANTHER" id="PTHR35936:SF17">
    <property type="entry name" value="ARGININE-BINDING EXTRACELLULAR PROTEIN ARTP"/>
    <property type="match status" value="1"/>
</dbReference>
<sequence length="262" mass="27284">MVVRRALFALLLPALLGAGCATVPAADPVARRALAPTGALRVGVYLGSPSSLVRAIDGRDAGVAHDLDAQLAQELGVPVRYERFDRVAQVLSAMKRGEVDFTVTNATVARARDVDFTPPVLQLELGYLVHAASPIVNLAGIDRPGVRVGVTEGSSSSVTLARQFRSAQLVAVPSLAAAAQQLRAGGLDAFATNKAILFEMADQVPGAAVLPGRWGLEHLAIAVPQGRGAGRDWLNAFATRVRGSDALAAMVKRAGLRGTAQD</sequence>
<feature type="signal peptide" evidence="2">
    <location>
        <begin position="1"/>
        <end position="25"/>
    </location>
</feature>
<dbReference type="PROSITE" id="PS51257">
    <property type="entry name" value="PROKAR_LIPOPROTEIN"/>
    <property type="match status" value="1"/>
</dbReference>
<feature type="domain" description="Solute-binding protein family 3/N-terminal" evidence="3">
    <location>
        <begin position="39"/>
        <end position="258"/>
    </location>
</feature>
<keyword evidence="1 2" id="KW-0732">Signal</keyword>
<proteinExistence type="predicted"/>
<evidence type="ECO:0000256" key="2">
    <source>
        <dbReference type="SAM" id="SignalP"/>
    </source>
</evidence>
<reference evidence="4 5" key="1">
    <citation type="submission" date="2020-10" db="EMBL/GenBank/DDBJ databases">
        <title>Draft genome of Ramlibacter aquaticus LMG 30558.</title>
        <authorList>
            <person name="Props R."/>
        </authorList>
    </citation>
    <scope>NUCLEOTIDE SEQUENCE [LARGE SCALE GENOMIC DNA]</scope>
    <source>
        <strain evidence="4 5">LMG 30558</strain>
    </source>
</reference>
<dbReference type="EMBL" id="JADDOJ010000056">
    <property type="protein sequence ID" value="MBE7941589.1"/>
    <property type="molecule type" value="Genomic_DNA"/>
</dbReference>
<keyword evidence="5" id="KW-1185">Reference proteome</keyword>
<name>A0ABR9SGW1_9BURK</name>
<protein>
    <submittedName>
        <fullName evidence="4">Transporter substrate-binding domain-containing protein</fullName>
    </submittedName>
</protein>
<evidence type="ECO:0000256" key="1">
    <source>
        <dbReference type="ARBA" id="ARBA00022729"/>
    </source>
</evidence>
<organism evidence="4 5">
    <name type="scientific">Ramlibacter aquaticus</name>
    <dbReference type="NCBI Taxonomy" id="2780094"/>
    <lineage>
        <taxon>Bacteria</taxon>
        <taxon>Pseudomonadati</taxon>
        <taxon>Pseudomonadota</taxon>
        <taxon>Betaproteobacteria</taxon>
        <taxon>Burkholderiales</taxon>
        <taxon>Comamonadaceae</taxon>
        <taxon>Ramlibacter</taxon>
    </lineage>
</organism>